<dbReference type="RefSeq" id="WP_180286705.1">
    <property type="nucleotide sequence ID" value="NZ_JABFDB010000047.1"/>
</dbReference>
<proteinExistence type="predicted"/>
<keyword evidence="2" id="KW-1185">Reference proteome</keyword>
<evidence type="ECO:0000313" key="1">
    <source>
        <dbReference type="EMBL" id="NYZ24935.1"/>
    </source>
</evidence>
<comment type="caution">
    <text evidence="1">The sequence shown here is derived from an EMBL/GenBank/DDBJ whole genome shotgun (WGS) entry which is preliminary data.</text>
</comment>
<gene>
    <name evidence="1" type="primary">tssF</name>
    <name evidence="1" type="ORF">HND93_34975</name>
</gene>
<dbReference type="PIRSF" id="PIRSF028304">
    <property type="entry name" value="UCP028304"/>
    <property type="match status" value="1"/>
</dbReference>
<protein>
    <submittedName>
        <fullName evidence="1">Type VI secretion system baseplate subunit TssF</fullName>
    </submittedName>
</protein>
<sequence>MADKLLPYYNRELTFLRRMSGEFAEAHPKIAGRLRLSADAIEDPHVSRLIEGVAFLNARIAAKLDDDYPELVDALLDVLYPHYLAPVPSMSVVQFRGQPDLTGPYTVPVGTELESEALKGESCRFRTTYPATLWPVTLEQAVLTGRPLVAPPNRRAADAVASLRLTLRCQADDMRFDQLQPDGLRFFLRGQPQQVYPLYEMIFNNTVSVALADGANDPNPVILGPDCLRPVGFGADEGMLPYPARSHIGYRLLTEFFAFPEKFLFFDLTGLSAKTLMKAGNRMEVFLYLNRANGELERSISAENFAMGCAPVVNLFRQRAEPIALTQTTYEYRVVPDVRRQGAMEVYAVTDVRATDGEGKESRFLPFYGLRHGGQDAAASRFWIGARRPAGFRDAGTEVFLSLYDIDFNPTSPADSVLSVDTLCLNRDLPAQLPYGGGHPHLKLVQGASAVKSVSCVTPPTPTLRLSERDGHRWRLVSHLLLNHLTIGGGDQGVEALREILRLYDFRDSAETRALIDGVTAVSTSRIAARAPSRPGDVPWGDAVCRGTAVTMEFDPARFAGGGLFLLAMVLDRFLALTCSINSFTRLTATVKGRPGVLRTWPPRAGDRPLL</sequence>
<dbReference type="InterPro" id="IPR010272">
    <property type="entry name" value="T6SS_TssF"/>
</dbReference>
<organism evidence="1 2">
    <name type="scientific">Azospirillum oleiclasticum</name>
    <dbReference type="NCBI Taxonomy" id="2735135"/>
    <lineage>
        <taxon>Bacteria</taxon>
        <taxon>Pseudomonadati</taxon>
        <taxon>Pseudomonadota</taxon>
        <taxon>Alphaproteobacteria</taxon>
        <taxon>Rhodospirillales</taxon>
        <taxon>Azospirillaceae</taxon>
        <taxon>Azospirillum</taxon>
    </lineage>
</organism>
<dbReference type="NCBIfam" id="TIGR03359">
    <property type="entry name" value="VI_chp_6"/>
    <property type="match status" value="1"/>
</dbReference>
<dbReference type="EMBL" id="JABFDB010000047">
    <property type="protein sequence ID" value="NYZ24935.1"/>
    <property type="molecule type" value="Genomic_DNA"/>
</dbReference>
<name>A0ABX2TN80_9PROT</name>
<dbReference type="PANTHER" id="PTHR35370">
    <property type="entry name" value="CYTOPLASMIC PROTEIN-RELATED-RELATED"/>
    <property type="match status" value="1"/>
</dbReference>
<dbReference type="Pfam" id="PF05947">
    <property type="entry name" value="T6SS_TssF"/>
    <property type="match status" value="1"/>
</dbReference>
<evidence type="ECO:0000313" key="2">
    <source>
        <dbReference type="Proteomes" id="UP000584642"/>
    </source>
</evidence>
<reference evidence="1 2" key="1">
    <citation type="submission" date="2020-05" db="EMBL/GenBank/DDBJ databases">
        <title>Azospirillum oleiclasticum sp. nov, a nitrogen-fixing and heavy crude oil-emulsifying bacterium isolated from the crude oil of Yumen Oilfield.</title>
        <authorList>
            <person name="Wu D."/>
            <person name="Cai M."/>
            <person name="Zhang X."/>
        </authorList>
    </citation>
    <scope>NUCLEOTIDE SEQUENCE [LARGE SCALE GENOMIC DNA]</scope>
    <source>
        <strain evidence="1 2">ROY-1-1-2</strain>
    </source>
</reference>
<dbReference type="PANTHER" id="PTHR35370:SF1">
    <property type="entry name" value="TYPE VI SECRETION SYSTEM COMPONENT TSSF1"/>
    <property type="match status" value="1"/>
</dbReference>
<accession>A0ABX2TN80</accession>
<dbReference type="Proteomes" id="UP000584642">
    <property type="component" value="Unassembled WGS sequence"/>
</dbReference>